<dbReference type="EMBL" id="SNRW01025097">
    <property type="protein sequence ID" value="KAA6361768.1"/>
    <property type="molecule type" value="Genomic_DNA"/>
</dbReference>
<comment type="caution">
    <text evidence="2">The sequence shown here is derived from an EMBL/GenBank/DDBJ whole genome shotgun (WGS) entry which is preliminary data.</text>
</comment>
<accession>A0A5J4TUD6</accession>
<reference evidence="2 3" key="1">
    <citation type="submission" date="2019-03" db="EMBL/GenBank/DDBJ databases">
        <title>Single cell metagenomics reveals metabolic interactions within the superorganism composed of flagellate Streblomastix strix and complex community of Bacteroidetes bacteria on its surface.</title>
        <authorList>
            <person name="Treitli S.C."/>
            <person name="Kolisko M."/>
            <person name="Husnik F."/>
            <person name="Keeling P."/>
            <person name="Hampl V."/>
        </authorList>
    </citation>
    <scope>NUCLEOTIDE SEQUENCE [LARGE SCALE GENOMIC DNA]</scope>
    <source>
        <strain evidence="2">ST1C</strain>
    </source>
</reference>
<feature type="compositionally biased region" description="Polar residues" evidence="1">
    <location>
        <begin position="168"/>
        <end position="183"/>
    </location>
</feature>
<proteinExistence type="predicted"/>
<sequence length="183" mass="20464">MVEKTTNSRRKVSFKIVFRIRISKTINIIPDQRILRQSKCISQFITTQTPLYPNIFHSFKETEFSPLSLGKFLEQANVRIEITSTVTISQNGCEQSGFEGYDLGSIALKDQSRALGDLGSQCQEGQSYDMGAGQQQAQPCRPASQLTLELTDESQINSQSGKVDDFIPSQTNQQQKDGPNHQT</sequence>
<feature type="non-terminal residue" evidence="2">
    <location>
        <position position="183"/>
    </location>
</feature>
<protein>
    <submittedName>
        <fullName evidence="2">Uncharacterized protein</fullName>
    </submittedName>
</protein>
<feature type="region of interest" description="Disordered" evidence="1">
    <location>
        <begin position="125"/>
        <end position="183"/>
    </location>
</feature>
<dbReference type="AlphaFoldDB" id="A0A5J4TUD6"/>
<name>A0A5J4TUD6_9EUKA</name>
<organism evidence="2 3">
    <name type="scientific">Streblomastix strix</name>
    <dbReference type="NCBI Taxonomy" id="222440"/>
    <lineage>
        <taxon>Eukaryota</taxon>
        <taxon>Metamonada</taxon>
        <taxon>Preaxostyla</taxon>
        <taxon>Oxymonadida</taxon>
        <taxon>Streblomastigidae</taxon>
        <taxon>Streblomastix</taxon>
    </lineage>
</organism>
<evidence type="ECO:0000313" key="3">
    <source>
        <dbReference type="Proteomes" id="UP000324800"/>
    </source>
</evidence>
<evidence type="ECO:0000256" key="1">
    <source>
        <dbReference type="SAM" id="MobiDB-lite"/>
    </source>
</evidence>
<evidence type="ECO:0000313" key="2">
    <source>
        <dbReference type="EMBL" id="KAA6361768.1"/>
    </source>
</evidence>
<dbReference type="Proteomes" id="UP000324800">
    <property type="component" value="Unassembled WGS sequence"/>
</dbReference>
<gene>
    <name evidence="2" type="ORF">EZS28_042704</name>
</gene>
<feature type="compositionally biased region" description="Polar residues" evidence="1">
    <location>
        <begin position="133"/>
        <end position="161"/>
    </location>
</feature>